<feature type="compositionally biased region" description="Basic and acidic residues" evidence="1">
    <location>
        <begin position="27"/>
        <end position="41"/>
    </location>
</feature>
<evidence type="ECO:0000256" key="1">
    <source>
        <dbReference type="SAM" id="MobiDB-lite"/>
    </source>
</evidence>
<organism evidence="2 3">
    <name type="scientific">Vigna unguiculata</name>
    <name type="common">Cowpea</name>
    <dbReference type="NCBI Taxonomy" id="3917"/>
    <lineage>
        <taxon>Eukaryota</taxon>
        <taxon>Viridiplantae</taxon>
        <taxon>Streptophyta</taxon>
        <taxon>Embryophyta</taxon>
        <taxon>Tracheophyta</taxon>
        <taxon>Spermatophyta</taxon>
        <taxon>Magnoliopsida</taxon>
        <taxon>eudicotyledons</taxon>
        <taxon>Gunneridae</taxon>
        <taxon>Pentapetalae</taxon>
        <taxon>rosids</taxon>
        <taxon>fabids</taxon>
        <taxon>Fabales</taxon>
        <taxon>Fabaceae</taxon>
        <taxon>Papilionoideae</taxon>
        <taxon>50 kb inversion clade</taxon>
        <taxon>NPAAA clade</taxon>
        <taxon>indigoferoid/millettioid clade</taxon>
        <taxon>Phaseoleae</taxon>
        <taxon>Vigna</taxon>
    </lineage>
</organism>
<evidence type="ECO:0000313" key="3">
    <source>
        <dbReference type="Proteomes" id="UP000501690"/>
    </source>
</evidence>
<evidence type="ECO:0000313" key="2">
    <source>
        <dbReference type="EMBL" id="QCD84857.1"/>
    </source>
</evidence>
<keyword evidence="3" id="KW-1185">Reference proteome</keyword>
<accession>A0A4D6L8J9</accession>
<dbReference type="EMBL" id="CP039346">
    <property type="protein sequence ID" value="QCD84857.1"/>
    <property type="molecule type" value="Genomic_DNA"/>
</dbReference>
<protein>
    <submittedName>
        <fullName evidence="2">Uncharacterized protein</fullName>
    </submittedName>
</protein>
<gene>
    <name evidence="2" type="ORF">DEO72_LG2g5215</name>
</gene>
<feature type="compositionally biased region" description="Low complexity" evidence="1">
    <location>
        <begin position="8"/>
        <end position="19"/>
    </location>
</feature>
<name>A0A4D6L8J9_VIGUN</name>
<feature type="compositionally biased region" description="Acidic residues" evidence="1">
    <location>
        <begin position="67"/>
        <end position="76"/>
    </location>
</feature>
<dbReference type="Proteomes" id="UP000501690">
    <property type="component" value="Linkage Group LG2"/>
</dbReference>
<dbReference type="AlphaFoldDB" id="A0A4D6L8J9"/>
<sequence>MKNRSNRSNRSNPPRGNSNTKTFLRLASDEKHEPIKVHEAEEVVAPFNDISTTRQDLDKKHEPIIFQEEEQEEEEGSSNVVSSSSGQNSDEKPGPMFFEEEVPPDVVDFSPKEERTTKVESWGMIWVWGKQCSWTVSLLPHWIKELSAVGLSEKTRE</sequence>
<proteinExistence type="predicted"/>
<reference evidence="2 3" key="1">
    <citation type="submission" date="2019-04" db="EMBL/GenBank/DDBJ databases">
        <title>An improved genome assembly and genetic linkage map for asparagus bean, Vigna unguiculata ssp. sesquipedialis.</title>
        <authorList>
            <person name="Xia Q."/>
            <person name="Zhang R."/>
            <person name="Dong Y."/>
        </authorList>
    </citation>
    <scope>NUCLEOTIDE SEQUENCE [LARGE SCALE GENOMIC DNA]</scope>
    <source>
        <tissue evidence="2">Leaf</tissue>
    </source>
</reference>
<feature type="region of interest" description="Disordered" evidence="1">
    <location>
        <begin position="1"/>
        <end position="111"/>
    </location>
</feature>
<feature type="compositionally biased region" description="Low complexity" evidence="1">
    <location>
        <begin position="77"/>
        <end position="88"/>
    </location>
</feature>